<dbReference type="Bgee" id="ENSCJAG00000058709">
    <property type="expression patterns" value="Expressed in testis and 2 other cell types or tissues"/>
</dbReference>
<reference evidence="2" key="3">
    <citation type="submission" date="2025-09" db="UniProtKB">
        <authorList>
            <consortium name="Ensembl"/>
        </authorList>
    </citation>
    <scope>IDENTIFICATION</scope>
</reference>
<dbReference type="PRINTS" id="PR02045">
    <property type="entry name" value="F138DOMAIN"/>
</dbReference>
<dbReference type="AlphaFoldDB" id="A0A5F4WHR2"/>
<dbReference type="Proteomes" id="UP000008225">
    <property type="component" value="Chromosome X"/>
</dbReference>
<evidence type="ECO:0000313" key="3">
    <source>
        <dbReference type="Proteomes" id="UP000008225"/>
    </source>
</evidence>
<dbReference type="PANTHER" id="PTHR12138:SF162">
    <property type="entry name" value="CHROMOSOME UNDETERMINED SCAFFOLD_275, WHOLE GENOME SHOTGUN SEQUENCE"/>
    <property type="match status" value="1"/>
</dbReference>
<evidence type="ECO:0000256" key="1">
    <source>
        <dbReference type="SAM" id="Phobius"/>
    </source>
</evidence>
<dbReference type="InParanoid" id="A0A5F4WHR2"/>
<organism evidence="2 3">
    <name type="scientific">Callithrix jacchus</name>
    <name type="common">White-tufted-ear marmoset</name>
    <name type="synonym">Simia Jacchus</name>
    <dbReference type="NCBI Taxonomy" id="9483"/>
    <lineage>
        <taxon>Eukaryota</taxon>
        <taxon>Metazoa</taxon>
        <taxon>Chordata</taxon>
        <taxon>Craniata</taxon>
        <taxon>Vertebrata</taxon>
        <taxon>Euteleostomi</taxon>
        <taxon>Mammalia</taxon>
        <taxon>Eutheria</taxon>
        <taxon>Euarchontoglires</taxon>
        <taxon>Primates</taxon>
        <taxon>Haplorrhini</taxon>
        <taxon>Platyrrhini</taxon>
        <taxon>Cebidae</taxon>
        <taxon>Callitrichinae</taxon>
        <taxon>Callithrix</taxon>
        <taxon>Callithrix</taxon>
    </lineage>
</organism>
<reference evidence="2" key="2">
    <citation type="submission" date="2025-08" db="UniProtKB">
        <authorList>
            <consortium name="Ensembl"/>
        </authorList>
    </citation>
    <scope>IDENTIFICATION</scope>
</reference>
<sequence length="132" mass="14529">SRPFLDIWRKLGRVPRSLGSLSGTQAGVQWRDLGSLQPRLLCSNDSPTSASRVAGTTDACHHAQLIFCIFAFFVFFFSFCRDGVLSCCPGLELLSSSDLPGSASESAGITSVSHHIWPYIVFFTHVYVLRFP</sequence>
<evidence type="ECO:0000313" key="2">
    <source>
        <dbReference type="Ensembl" id="ENSCJAP00000077159.1"/>
    </source>
</evidence>
<dbReference type="PANTHER" id="PTHR12138">
    <property type="entry name" value="PRIMATE-EXPANDED PROTEIN FAMILY"/>
    <property type="match status" value="1"/>
</dbReference>
<protein>
    <submittedName>
        <fullName evidence="2">Uncharacterized protein</fullName>
    </submittedName>
</protein>
<keyword evidence="1" id="KW-0472">Membrane</keyword>
<dbReference type="Ensembl" id="ENSCJAT00000111662.2">
    <property type="protein sequence ID" value="ENSCJAP00000077159.1"/>
    <property type="gene ID" value="ENSCJAG00000058709.2"/>
</dbReference>
<keyword evidence="3" id="KW-1185">Reference proteome</keyword>
<feature type="transmembrane region" description="Helical" evidence="1">
    <location>
        <begin position="59"/>
        <end position="79"/>
    </location>
</feature>
<accession>A0A5F4WHR2</accession>
<proteinExistence type="predicted"/>
<keyword evidence="1" id="KW-0812">Transmembrane</keyword>
<name>A0A5F4WHR2_CALJA</name>
<dbReference type="GeneTree" id="ENSGT00940000163505"/>
<reference evidence="2" key="1">
    <citation type="submission" date="2009-03" db="EMBL/GenBank/DDBJ databases">
        <authorList>
            <person name="Warren W."/>
            <person name="Ye L."/>
            <person name="Minx P."/>
            <person name="Worley K."/>
            <person name="Gibbs R."/>
            <person name="Wilson R.K."/>
        </authorList>
    </citation>
    <scope>NUCLEOTIDE SEQUENCE [LARGE SCALE GENOMIC DNA]</scope>
</reference>
<keyword evidence="1" id="KW-1133">Transmembrane helix</keyword>